<protein>
    <submittedName>
        <fullName evidence="2">Phosphotransferase enzyme family protein</fullName>
    </submittedName>
</protein>
<name>A0ABW4IDS9_9SPHI</name>
<organism evidence="2 3">
    <name type="scientific">Pseudopedobacter beijingensis</name>
    <dbReference type="NCBI Taxonomy" id="1207056"/>
    <lineage>
        <taxon>Bacteria</taxon>
        <taxon>Pseudomonadati</taxon>
        <taxon>Bacteroidota</taxon>
        <taxon>Sphingobacteriia</taxon>
        <taxon>Sphingobacteriales</taxon>
        <taxon>Sphingobacteriaceae</taxon>
        <taxon>Pseudopedobacter</taxon>
    </lineage>
</organism>
<evidence type="ECO:0000259" key="1">
    <source>
        <dbReference type="Pfam" id="PF01636"/>
    </source>
</evidence>
<dbReference type="SUPFAM" id="SSF56112">
    <property type="entry name" value="Protein kinase-like (PK-like)"/>
    <property type="match status" value="1"/>
</dbReference>
<gene>
    <name evidence="2" type="ORF">ACFSAH_07760</name>
</gene>
<reference evidence="3" key="1">
    <citation type="journal article" date="2019" name="Int. J. Syst. Evol. Microbiol.">
        <title>The Global Catalogue of Microorganisms (GCM) 10K type strain sequencing project: providing services to taxonomists for standard genome sequencing and annotation.</title>
        <authorList>
            <consortium name="The Broad Institute Genomics Platform"/>
            <consortium name="The Broad Institute Genome Sequencing Center for Infectious Disease"/>
            <person name="Wu L."/>
            <person name="Ma J."/>
        </authorList>
    </citation>
    <scope>NUCLEOTIDE SEQUENCE [LARGE SCALE GENOMIC DNA]</scope>
    <source>
        <strain evidence="3">CCUG 53762</strain>
    </source>
</reference>
<dbReference type="InterPro" id="IPR002575">
    <property type="entry name" value="Aminoglycoside_PTrfase"/>
</dbReference>
<dbReference type="InterPro" id="IPR011009">
    <property type="entry name" value="Kinase-like_dom_sf"/>
</dbReference>
<accession>A0ABW4IDS9</accession>
<evidence type="ECO:0000313" key="2">
    <source>
        <dbReference type="EMBL" id="MFD1629766.1"/>
    </source>
</evidence>
<dbReference type="PANTHER" id="PTHR21064">
    <property type="entry name" value="AMINOGLYCOSIDE PHOSPHOTRANSFERASE DOMAIN-CONTAINING PROTEIN-RELATED"/>
    <property type="match status" value="1"/>
</dbReference>
<keyword evidence="3" id="KW-1185">Reference proteome</keyword>
<sequence length="374" mass="43430">MRYVFLTPLLTFELKGFKNSHSFLYKVMLKDLLLQFGLIEDKCEITKFGTGLINHTWVIDAGDKKYILQRINHHVFKQPEIIDQNTANLRLFLNKFYPDYLFVAALPNLEGKSLIETEDGYFRLFHFVDGSVTINTVENEEQAFEAAKQFGKFTNLLSDFNLQNLGITLPDFHNLTLRFKQFEDAVSNGNKERIQETQASIDQLYQLKDIVNTYESIINENLIPLRVIHHDTKISNVLFDEYGKGLCVIDLDTVMPGYFISDVGDMMRTYLSPANEEEQDLSKINIRLDMFGAIYNGYMSELADKLTDKEKELFIYSGKFLIYMQALRFLTDYLNNDIYYGAAYSKHNLSRANNQIKLLKEYIAAEPDFRKMIG</sequence>
<dbReference type="EMBL" id="JBHUDG010000009">
    <property type="protein sequence ID" value="MFD1629766.1"/>
    <property type="molecule type" value="Genomic_DNA"/>
</dbReference>
<dbReference type="RefSeq" id="WP_379662147.1">
    <property type="nucleotide sequence ID" value="NZ_JBHUDG010000009.1"/>
</dbReference>
<evidence type="ECO:0000313" key="3">
    <source>
        <dbReference type="Proteomes" id="UP001597118"/>
    </source>
</evidence>
<dbReference type="Proteomes" id="UP001597118">
    <property type="component" value="Unassembled WGS sequence"/>
</dbReference>
<proteinExistence type="predicted"/>
<dbReference type="Pfam" id="PF01636">
    <property type="entry name" value="APH"/>
    <property type="match status" value="1"/>
</dbReference>
<dbReference type="InterPro" id="IPR050249">
    <property type="entry name" value="Pseudomonas-type_ThrB"/>
</dbReference>
<dbReference type="Gene3D" id="3.90.1200.10">
    <property type="match status" value="1"/>
</dbReference>
<feature type="domain" description="Aminoglycoside phosphotransferase" evidence="1">
    <location>
        <begin position="45"/>
        <end position="277"/>
    </location>
</feature>
<comment type="caution">
    <text evidence="2">The sequence shown here is derived from an EMBL/GenBank/DDBJ whole genome shotgun (WGS) entry which is preliminary data.</text>
</comment>
<dbReference type="PANTHER" id="PTHR21064:SF5">
    <property type="entry name" value="SLR1880 PROTEIN"/>
    <property type="match status" value="1"/>
</dbReference>